<dbReference type="Gene3D" id="1.25.40.280">
    <property type="entry name" value="alix/aip1 like domains"/>
    <property type="match status" value="1"/>
</dbReference>
<feature type="compositionally biased region" description="Low complexity" evidence="6">
    <location>
        <begin position="965"/>
        <end position="1003"/>
    </location>
</feature>
<evidence type="ECO:0000256" key="2">
    <source>
        <dbReference type="ARBA" id="ARBA00004496"/>
    </source>
</evidence>
<dbReference type="InterPro" id="IPR038499">
    <property type="entry name" value="BRO1_sf"/>
</dbReference>
<keyword evidence="3" id="KW-0963">Cytoplasm</keyword>
<feature type="compositionally biased region" description="Pro residues" evidence="6">
    <location>
        <begin position="886"/>
        <end position="934"/>
    </location>
</feature>
<dbReference type="PANTHER" id="PTHR23030:SF30">
    <property type="entry name" value="TYROSINE-PROTEIN PHOSPHATASE NON-RECEPTOR TYPE 23"/>
    <property type="match status" value="1"/>
</dbReference>
<feature type="compositionally biased region" description="Basic and acidic residues" evidence="6">
    <location>
        <begin position="741"/>
        <end position="755"/>
    </location>
</feature>
<dbReference type="Proteomes" id="UP000054097">
    <property type="component" value="Unassembled WGS sequence"/>
</dbReference>
<gene>
    <name evidence="8" type="ORF">M408DRAFT_75096</name>
</gene>
<dbReference type="AlphaFoldDB" id="A0A0C3AY93"/>
<organism evidence="8 9">
    <name type="scientific">Serendipita vermifera MAFF 305830</name>
    <dbReference type="NCBI Taxonomy" id="933852"/>
    <lineage>
        <taxon>Eukaryota</taxon>
        <taxon>Fungi</taxon>
        <taxon>Dikarya</taxon>
        <taxon>Basidiomycota</taxon>
        <taxon>Agaricomycotina</taxon>
        <taxon>Agaricomycetes</taxon>
        <taxon>Sebacinales</taxon>
        <taxon>Serendipitaceae</taxon>
        <taxon>Serendipita</taxon>
    </lineage>
</organism>
<dbReference type="Pfam" id="PF13949">
    <property type="entry name" value="ALIX_LYPXL_bnd"/>
    <property type="match status" value="1"/>
</dbReference>
<evidence type="ECO:0000256" key="3">
    <source>
        <dbReference type="ARBA" id="ARBA00022490"/>
    </source>
</evidence>
<evidence type="ECO:0000313" key="8">
    <source>
        <dbReference type="EMBL" id="KIM24969.1"/>
    </source>
</evidence>
<dbReference type="PROSITE" id="PS51180">
    <property type="entry name" value="BRO1"/>
    <property type="match status" value="1"/>
</dbReference>
<feature type="region of interest" description="Disordered" evidence="6">
    <location>
        <begin position="741"/>
        <end position="1038"/>
    </location>
</feature>
<dbReference type="PANTHER" id="PTHR23030">
    <property type="entry name" value="PCD6 INTERACTING PROTEIN-RELATED"/>
    <property type="match status" value="1"/>
</dbReference>
<dbReference type="Gene3D" id="1.20.120.560">
    <property type="entry name" value="alix/aip1 in complex with the ypdl late domain"/>
    <property type="match status" value="1"/>
</dbReference>
<dbReference type="InterPro" id="IPR004328">
    <property type="entry name" value="BRO1_dom"/>
</dbReference>
<dbReference type="EMBL" id="KN824318">
    <property type="protein sequence ID" value="KIM24969.1"/>
    <property type="molecule type" value="Genomic_DNA"/>
</dbReference>
<evidence type="ECO:0000259" key="7">
    <source>
        <dbReference type="PROSITE" id="PS51180"/>
    </source>
</evidence>
<accession>A0A0C3AY93</accession>
<evidence type="ECO:0000256" key="1">
    <source>
        <dbReference type="ARBA" id="ARBA00004177"/>
    </source>
</evidence>
<dbReference type="CDD" id="cd09242">
    <property type="entry name" value="BRO1_ScBro1_like"/>
    <property type="match status" value="1"/>
</dbReference>
<dbReference type="STRING" id="933852.A0A0C3AY93"/>
<feature type="domain" description="BRO1" evidence="7">
    <location>
        <begin position="5"/>
        <end position="405"/>
    </location>
</feature>
<sequence length="1038" mass="112686">MAQSPTIAIPKKSTEEVDWTGPIRAIIKASYGENPDNYAAECASLQRCRQDAVRGAGSDLTAASLLTKYFGQLELLELRFSEIRVSFPWKDAFTSKLTTQTSMAFEKASIIYQIAATHSAIASAQNRSDPEGLKRAYYYFRTCAGMLTYINDNFLHAPSTDLSREVVKFLVGITMAQANEAFYETCIDQRKAPNLVSKVASHTASLYNGLCEEVKEFMGKGIFDRNWVSLLQIKAKYFNSLMQYHRSLADSAAGKHGEALSRMAVAESNAKEAHKLAGSFSPYFVNTLSTTLPADCGTAILEITKAHLALCTEKHAQGLKDNDLIYNAVVPSEATLAPIDKISAVTPVPIQDVYGTPEVQKTIGPDLFAKLIPLSVHEGASVYSEEKAKIVRAEVEKAEISESEVKASLESLGVRSGLGRFKEIAEGEIDTGVPSTVISWSEEIRRREGGEGVESQLKELETLKTHVATLLDGMNGMLANETRECETMRVQYGHKWTQEPSGGPSKQVRQDLKDYRGSLDAAAPSDKQVYTLWNSVRGDIALLKARDQLEGLFASAATGQGDLLDATDGDTDDAERERMGKLVREIEERLGRINKIARERNEILKDLKEKVQNDDVSHLLLLNRRNSGVEPTLFANELEKFRPYQARLASTSNAQQATITEIANLWKGLRDKGSKGKGAKRWEERERKIGSLVKRFAVAREGYLEVSDGVMKGLQFYKDLTNLTKGLQDKVTAFVTARNKERESLSGRLAVETRLESGPASPPALPPPPPRPLESAFSSMSLGGSTPSPYPSQPLGHMSPTAPAQPTYVQQRMPPPPPPTSNMLPPAVGSSPYTYTSFPSTPQNPPTTGYTHTQPQPTSSPPPPVSDPYANMFGSMSPFGTNASPAPAPGPAPSPWPSAPGGGPPSHPISSPPPPPPSLTGQPPWPTPPGPAQPSGPGYGHVSVTATPSYQARPPQAMGSPPPGHHLQGGPQQLYGGYQQQQQQQQQQQPWYTSQPNQQQQQQQPPPVGGTPVGGPYGGFSGFPPPPPQPTGSYQYPR</sequence>
<dbReference type="HOGENOM" id="CLU_003661_0_0_1"/>
<reference evidence="8 9" key="1">
    <citation type="submission" date="2014-04" db="EMBL/GenBank/DDBJ databases">
        <authorList>
            <consortium name="DOE Joint Genome Institute"/>
            <person name="Kuo A."/>
            <person name="Zuccaro A."/>
            <person name="Kohler A."/>
            <person name="Nagy L.G."/>
            <person name="Floudas D."/>
            <person name="Copeland A."/>
            <person name="Barry K.W."/>
            <person name="Cichocki N."/>
            <person name="Veneault-Fourrey C."/>
            <person name="LaButti K."/>
            <person name="Lindquist E.A."/>
            <person name="Lipzen A."/>
            <person name="Lundell T."/>
            <person name="Morin E."/>
            <person name="Murat C."/>
            <person name="Sun H."/>
            <person name="Tunlid A."/>
            <person name="Henrissat B."/>
            <person name="Grigoriev I.V."/>
            <person name="Hibbett D.S."/>
            <person name="Martin F."/>
            <person name="Nordberg H.P."/>
            <person name="Cantor M.N."/>
            <person name="Hua S.X."/>
        </authorList>
    </citation>
    <scope>NUCLEOTIDE SEQUENCE [LARGE SCALE GENOMIC DNA]</scope>
    <source>
        <strain evidence="8 9">MAFF 305830</strain>
    </source>
</reference>
<evidence type="ECO:0000256" key="4">
    <source>
        <dbReference type="ARBA" id="ARBA00022753"/>
    </source>
</evidence>
<dbReference type="GO" id="GO:0005768">
    <property type="term" value="C:endosome"/>
    <property type="evidence" value="ECO:0007669"/>
    <property type="project" value="UniProtKB-SubCell"/>
</dbReference>
<dbReference type="InterPro" id="IPR025304">
    <property type="entry name" value="ALIX_V_dom"/>
</dbReference>
<dbReference type="GO" id="GO:0043328">
    <property type="term" value="P:protein transport to vacuole involved in ubiquitin-dependent protein catabolic process via the multivesicular body sorting pathway"/>
    <property type="evidence" value="ECO:0007669"/>
    <property type="project" value="TreeGrafter"/>
</dbReference>
<evidence type="ECO:0000256" key="6">
    <source>
        <dbReference type="SAM" id="MobiDB-lite"/>
    </source>
</evidence>
<dbReference type="SMART" id="SM01041">
    <property type="entry name" value="BRO1"/>
    <property type="match status" value="1"/>
</dbReference>
<protein>
    <recommendedName>
        <fullName evidence="5">BRO domain-containing protein 1</fullName>
    </recommendedName>
</protein>
<comment type="subcellular location">
    <subcellularLocation>
        <location evidence="2">Cytoplasm</location>
    </subcellularLocation>
    <subcellularLocation>
        <location evidence="1">Endosome</location>
    </subcellularLocation>
</comment>
<feature type="compositionally biased region" description="Polar residues" evidence="6">
    <location>
        <begin position="777"/>
        <end position="787"/>
    </location>
</feature>
<dbReference type="Pfam" id="PF03097">
    <property type="entry name" value="BRO1"/>
    <property type="match status" value="1"/>
</dbReference>
<dbReference type="Gene3D" id="1.20.140.50">
    <property type="entry name" value="alix/aip1 like domains"/>
    <property type="match status" value="1"/>
</dbReference>
<feature type="compositionally biased region" description="Low complexity" evidence="6">
    <location>
        <begin position="830"/>
        <end position="841"/>
    </location>
</feature>
<feature type="compositionally biased region" description="Gly residues" evidence="6">
    <location>
        <begin position="1011"/>
        <end position="1021"/>
    </location>
</feature>
<evidence type="ECO:0000313" key="9">
    <source>
        <dbReference type="Proteomes" id="UP000054097"/>
    </source>
</evidence>
<reference evidence="9" key="2">
    <citation type="submission" date="2015-01" db="EMBL/GenBank/DDBJ databases">
        <title>Evolutionary Origins and Diversification of the Mycorrhizal Mutualists.</title>
        <authorList>
            <consortium name="DOE Joint Genome Institute"/>
            <consortium name="Mycorrhizal Genomics Consortium"/>
            <person name="Kohler A."/>
            <person name="Kuo A."/>
            <person name="Nagy L.G."/>
            <person name="Floudas D."/>
            <person name="Copeland A."/>
            <person name="Barry K.W."/>
            <person name="Cichocki N."/>
            <person name="Veneault-Fourrey C."/>
            <person name="LaButti K."/>
            <person name="Lindquist E.A."/>
            <person name="Lipzen A."/>
            <person name="Lundell T."/>
            <person name="Morin E."/>
            <person name="Murat C."/>
            <person name="Riley R."/>
            <person name="Ohm R."/>
            <person name="Sun H."/>
            <person name="Tunlid A."/>
            <person name="Henrissat B."/>
            <person name="Grigoriev I.V."/>
            <person name="Hibbett D.S."/>
            <person name="Martin F."/>
        </authorList>
    </citation>
    <scope>NUCLEOTIDE SEQUENCE [LARGE SCALE GENOMIC DNA]</scope>
    <source>
        <strain evidence="9">MAFF 305830</strain>
    </source>
</reference>
<proteinExistence type="predicted"/>
<keyword evidence="4" id="KW-0967">Endosome</keyword>
<evidence type="ECO:0000256" key="5">
    <source>
        <dbReference type="ARBA" id="ARBA00041284"/>
    </source>
</evidence>
<feature type="compositionally biased region" description="Pro residues" evidence="6">
    <location>
        <begin position="760"/>
        <end position="772"/>
    </location>
</feature>
<dbReference type="OrthoDB" id="2141925at2759"/>
<name>A0A0C3AY93_SERVB</name>
<keyword evidence="9" id="KW-1185">Reference proteome</keyword>